<evidence type="ECO:0000256" key="1">
    <source>
        <dbReference type="ARBA" id="ARBA00010613"/>
    </source>
</evidence>
<name>A0ABV3Y776_9ACTN</name>
<reference evidence="3 4" key="1">
    <citation type="submission" date="2024-07" db="EMBL/GenBank/DDBJ databases">
        <title>Draft Genome Sequence of Ferrimicrobium acidiphilum Strain YE2023, Isolated from a Pulp of Bioleach Reactor.</title>
        <authorList>
            <person name="Elkina Y.A."/>
            <person name="Bulaeva A.G."/>
            <person name="Beletsky A.V."/>
            <person name="Mardanov A.V."/>
        </authorList>
    </citation>
    <scope>NUCLEOTIDE SEQUENCE [LARGE SCALE GENOMIC DNA]</scope>
    <source>
        <strain evidence="3 4">YE2023</strain>
    </source>
</reference>
<proteinExistence type="inferred from homology"/>
<evidence type="ECO:0000259" key="2">
    <source>
        <dbReference type="PROSITE" id="PS50263"/>
    </source>
</evidence>
<keyword evidence="3" id="KW-0378">Hydrolase</keyword>
<protein>
    <submittedName>
        <fullName evidence="3">Carbon-nitrogen hydrolase family protein</fullName>
    </submittedName>
</protein>
<dbReference type="Gene3D" id="3.60.110.10">
    <property type="entry name" value="Carbon-nitrogen hydrolase"/>
    <property type="match status" value="1"/>
</dbReference>
<dbReference type="InterPro" id="IPR036526">
    <property type="entry name" value="C-N_Hydrolase_sf"/>
</dbReference>
<dbReference type="GO" id="GO:0016787">
    <property type="term" value="F:hydrolase activity"/>
    <property type="evidence" value="ECO:0007669"/>
    <property type="project" value="UniProtKB-KW"/>
</dbReference>
<dbReference type="InterPro" id="IPR003010">
    <property type="entry name" value="C-N_Hydrolase"/>
</dbReference>
<organism evidence="3 4">
    <name type="scientific">Ferrimicrobium acidiphilum</name>
    <dbReference type="NCBI Taxonomy" id="121039"/>
    <lineage>
        <taxon>Bacteria</taxon>
        <taxon>Bacillati</taxon>
        <taxon>Actinomycetota</taxon>
        <taxon>Acidimicrobiia</taxon>
        <taxon>Acidimicrobiales</taxon>
        <taxon>Acidimicrobiaceae</taxon>
        <taxon>Ferrimicrobium</taxon>
    </lineage>
</organism>
<dbReference type="SUPFAM" id="SSF56317">
    <property type="entry name" value="Carbon-nitrogen hydrolase"/>
    <property type="match status" value="1"/>
</dbReference>
<dbReference type="PANTHER" id="PTHR23088">
    <property type="entry name" value="NITRILASE-RELATED"/>
    <property type="match status" value="1"/>
</dbReference>
<dbReference type="EMBL" id="JBFSHR010000085">
    <property type="protein sequence ID" value="MEX6430796.1"/>
    <property type="molecule type" value="Genomic_DNA"/>
</dbReference>
<accession>A0ABV3Y776</accession>
<dbReference type="Proteomes" id="UP001560267">
    <property type="component" value="Unassembled WGS sequence"/>
</dbReference>
<evidence type="ECO:0000313" key="4">
    <source>
        <dbReference type="Proteomes" id="UP001560267"/>
    </source>
</evidence>
<dbReference type="Pfam" id="PF00795">
    <property type="entry name" value="CN_hydrolase"/>
    <property type="match status" value="1"/>
</dbReference>
<keyword evidence="4" id="KW-1185">Reference proteome</keyword>
<evidence type="ECO:0000313" key="3">
    <source>
        <dbReference type="EMBL" id="MEX6430796.1"/>
    </source>
</evidence>
<dbReference type="PROSITE" id="PS50263">
    <property type="entry name" value="CN_HYDROLASE"/>
    <property type="match status" value="1"/>
</dbReference>
<dbReference type="RefSeq" id="WP_298344776.1">
    <property type="nucleotide sequence ID" value="NZ_JBFSHR010000085.1"/>
</dbReference>
<sequence>MKLAVVCAPFQVTLDAVENCRQMVEILEQCEPNDVVVFPEASLSGYSDDINFLAAIDQQEVTNGLDLLQGAARANHQHLFVGACRPDHEGWHNQAYYLGPTGQRAVYNKVNLATHERGFMVPGDSLPVFDLEFPEGNLRVGIQLCRELRFPDQWRALAEAGAELIVYMTYAIGDEAHRPVWRAHLVSRAAENQRWVAAVNVAHRTQLCPSMLIDPAGLVIHELVSEFAPSKRAEIDTNVVSDWYLTQRRTDLTPRER</sequence>
<dbReference type="PANTHER" id="PTHR23088:SF27">
    <property type="entry name" value="DEAMINATED GLUTATHIONE AMIDASE"/>
    <property type="match status" value="1"/>
</dbReference>
<comment type="caution">
    <text evidence="3">The sequence shown here is derived from an EMBL/GenBank/DDBJ whole genome shotgun (WGS) entry which is preliminary data.</text>
</comment>
<comment type="similarity">
    <text evidence="1">Belongs to the carbon-nitrogen hydrolase superfamily. NIT1/NIT2 family.</text>
</comment>
<gene>
    <name evidence="3" type="ORF">AB6A68_13265</name>
</gene>
<feature type="domain" description="CN hydrolase" evidence="2">
    <location>
        <begin position="1"/>
        <end position="237"/>
    </location>
</feature>
<dbReference type="CDD" id="cd07197">
    <property type="entry name" value="nitrilase"/>
    <property type="match status" value="1"/>
</dbReference>